<evidence type="ECO:0000256" key="1">
    <source>
        <dbReference type="SAM" id="Phobius"/>
    </source>
</evidence>
<keyword evidence="1" id="KW-0812">Transmembrane</keyword>
<dbReference type="AlphaFoldDB" id="A0A2L2BR14"/>
<proteinExistence type="predicted"/>
<organism evidence="2 3">
    <name type="scientific">Pontimonas salivibrio</name>
    <dbReference type="NCBI Taxonomy" id="1159327"/>
    <lineage>
        <taxon>Bacteria</taxon>
        <taxon>Bacillati</taxon>
        <taxon>Actinomycetota</taxon>
        <taxon>Actinomycetes</taxon>
        <taxon>Micrococcales</taxon>
        <taxon>Microbacteriaceae</taxon>
        <taxon>Pontimonas</taxon>
    </lineage>
</organism>
<evidence type="ECO:0000313" key="3">
    <source>
        <dbReference type="Proteomes" id="UP000243077"/>
    </source>
</evidence>
<evidence type="ECO:0000313" key="2">
    <source>
        <dbReference type="EMBL" id="AVG24113.1"/>
    </source>
</evidence>
<dbReference type="EMBL" id="CP026923">
    <property type="protein sequence ID" value="AVG24113.1"/>
    <property type="molecule type" value="Genomic_DNA"/>
</dbReference>
<feature type="transmembrane region" description="Helical" evidence="1">
    <location>
        <begin position="27"/>
        <end position="45"/>
    </location>
</feature>
<keyword evidence="3" id="KW-1185">Reference proteome</keyword>
<keyword evidence="1" id="KW-1133">Transmembrane helix</keyword>
<dbReference type="RefSeq" id="WP_158665561.1">
    <property type="nucleotide sequence ID" value="NZ_CP026923.1"/>
</dbReference>
<protein>
    <submittedName>
        <fullName evidence="2">Uncharacterized protein</fullName>
    </submittedName>
</protein>
<feature type="transmembrane region" description="Helical" evidence="1">
    <location>
        <begin position="51"/>
        <end position="67"/>
    </location>
</feature>
<dbReference type="Proteomes" id="UP000243077">
    <property type="component" value="Chromosome"/>
</dbReference>
<dbReference type="KEGG" id="psai:C3B54_111153"/>
<sequence>MSDSPNGPAEEDDARTTRRRRLGRIRWGWTSGHIVLALVAIWSFTSDVWEAFITLFLASALLQLLWMKRHLSEL</sequence>
<gene>
    <name evidence="2" type="ORF">C3B54_111153</name>
</gene>
<accession>A0A2L2BR14</accession>
<name>A0A2L2BR14_9MICO</name>
<reference evidence="2 3" key="1">
    <citation type="submission" date="2018-02" db="EMBL/GenBank/DDBJ databases">
        <title>Complete genome of the streamlined marine actinobacterium Pontimonas salivibrio CL-TW6 adapted to coastal planktonic lifestype.</title>
        <authorList>
            <person name="Cho B.C."/>
            <person name="Hardies S.C."/>
            <person name="Jang G.I."/>
            <person name="Hwang C.Y."/>
        </authorList>
    </citation>
    <scope>NUCLEOTIDE SEQUENCE [LARGE SCALE GENOMIC DNA]</scope>
    <source>
        <strain evidence="2 3">CL-TW6</strain>
    </source>
</reference>
<keyword evidence="1" id="KW-0472">Membrane</keyword>